<gene>
    <name evidence="2" type="ORF">EIP91_004604</name>
</gene>
<reference evidence="2 3" key="1">
    <citation type="submission" date="2018-11" db="EMBL/GenBank/DDBJ databases">
        <title>Genome assembly of Steccherinum ochraceum LE-BIN_3174, the white-rot fungus of the Steccherinaceae family (The Residual Polyporoid clade, Polyporales, Basidiomycota).</title>
        <authorList>
            <person name="Fedorova T.V."/>
            <person name="Glazunova O.A."/>
            <person name="Landesman E.O."/>
            <person name="Moiseenko K.V."/>
            <person name="Psurtseva N.V."/>
            <person name="Savinova O.S."/>
            <person name="Shakhova N.V."/>
            <person name="Tyazhelova T.V."/>
            <person name="Vasina D.V."/>
        </authorList>
    </citation>
    <scope>NUCLEOTIDE SEQUENCE [LARGE SCALE GENOMIC DNA]</scope>
    <source>
        <strain evidence="2 3">LE-BIN_3174</strain>
    </source>
</reference>
<evidence type="ECO:0000256" key="1">
    <source>
        <dbReference type="SAM" id="MobiDB-lite"/>
    </source>
</evidence>
<sequence>MNPMSLSFICHPAAGLQTSSHSSTVTSPSSPTPPRGLKRAHEDDEVIEIDVIDLTHECEEEETHTSKRRRVQAGPEPASRSVTPEGNLTARESRYGGAGLASANRLLPLPLPIAVQCSGYPAADREHPVWRTESALGGLPSPNLPTPVPSDTVLPPFRAFFAGDFVQYPFTGAGIGLGITVDIAPLIITHPDEM</sequence>
<accession>A0A4R0REN6</accession>
<feature type="region of interest" description="Disordered" evidence="1">
    <location>
        <begin position="57"/>
        <end position="90"/>
    </location>
</feature>
<keyword evidence="3" id="KW-1185">Reference proteome</keyword>
<proteinExistence type="predicted"/>
<name>A0A4R0REN6_9APHY</name>
<evidence type="ECO:0000313" key="3">
    <source>
        <dbReference type="Proteomes" id="UP000292702"/>
    </source>
</evidence>
<comment type="caution">
    <text evidence="2">The sequence shown here is derived from an EMBL/GenBank/DDBJ whole genome shotgun (WGS) entry which is preliminary data.</text>
</comment>
<dbReference type="EMBL" id="RWJN01000259">
    <property type="protein sequence ID" value="TCD64055.1"/>
    <property type="molecule type" value="Genomic_DNA"/>
</dbReference>
<evidence type="ECO:0000313" key="2">
    <source>
        <dbReference type="EMBL" id="TCD64055.1"/>
    </source>
</evidence>
<protein>
    <submittedName>
        <fullName evidence="2">Uncharacterized protein</fullName>
    </submittedName>
</protein>
<dbReference type="OrthoDB" id="10597687at2759"/>
<feature type="compositionally biased region" description="Low complexity" evidence="1">
    <location>
        <begin position="18"/>
        <end position="29"/>
    </location>
</feature>
<dbReference type="AlphaFoldDB" id="A0A4R0REN6"/>
<organism evidence="2 3">
    <name type="scientific">Steccherinum ochraceum</name>
    <dbReference type="NCBI Taxonomy" id="92696"/>
    <lineage>
        <taxon>Eukaryota</taxon>
        <taxon>Fungi</taxon>
        <taxon>Dikarya</taxon>
        <taxon>Basidiomycota</taxon>
        <taxon>Agaricomycotina</taxon>
        <taxon>Agaricomycetes</taxon>
        <taxon>Polyporales</taxon>
        <taxon>Steccherinaceae</taxon>
        <taxon>Steccherinum</taxon>
    </lineage>
</organism>
<dbReference type="Proteomes" id="UP000292702">
    <property type="component" value="Unassembled WGS sequence"/>
</dbReference>
<feature type="region of interest" description="Disordered" evidence="1">
    <location>
        <begin position="16"/>
        <end position="43"/>
    </location>
</feature>